<reference evidence="2 3" key="1">
    <citation type="journal article" date="2016" name="Mol. Biol. Evol.">
        <title>Comparative Genomics of Early-Diverging Mushroom-Forming Fungi Provides Insights into the Origins of Lignocellulose Decay Capabilities.</title>
        <authorList>
            <person name="Nagy L.G."/>
            <person name="Riley R."/>
            <person name="Tritt A."/>
            <person name="Adam C."/>
            <person name="Daum C."/>
            <person name="Floudas D."/>
            <person name="Sun H."/>
            <person name="Yadav J.S."/>
            <person name="Pangilinan J."/>
            <person name="Larsson K.H."/>
            <person name="Matsuura K."/>
            <person name="Barry K."/>
            <person name="Labutti K."/>
            <person name="Kuo R."/>
            <person name="Ohm R.A."/>
            <person name="Bhattacharya S.S."/>
            <person name="Shirouzu T."/>
            <person name="Yoshinaga Y."/>
            <person name="Martin F.M."/>
            <person name="Grigoriev I.V."/>
            <person name="Hibbett D.S."/>
        </authorList>
    </citation>
    <scope>NUCLEOTIDE SEQUENCE [LARGE SCALE GENOMIC DNA]</scope>
    <source>
        <strain evidence="2 3">CBS 109695</strain>
    </source>
</reference>
<protein>
    <submittedName>
        <fullName evidence="2">Uncharacterized protein</fullName>
    </submittedName>
</protein>
<evidence type="ECO:0000313" key="2">
    <source>
        <dbReference type="EMBL" id="KZP29671.1"/>
    </source>
</evidence>
<proteinExistence type="predicted"/>
<dbReference type="Proteomes" id="UP000076532">
    <property type="component" value="Unassembled WGS sequence"/>
</dbReference>
<keyword evidence="3" id="KW-1185">Reference proteome</keyword>
<feature type="compositionally biased region" description="Acidic residues" evidence="1">
    <location>
        <begin position="135"/>
        <end position="161"/>
    </location>
</feature>
<accession>A0A166SP33</accession>
<feature type="compositionally biased region" description="Basic and acidic residues" evidence="1">
    <location>
        <begin position="162"/>
        <end position="178"/>
    </location>
</feature>
<dbReference type="EMBL" id="KV417497">
    <property type="protein sequence ID" value="KZP29671.1"/>
    <property type="molecule type" value="Genomic_DNA"/>
</dbReference>
<feature type="compositionally biased region" description="Polar residues" evidence="1">
    <location>
        <begin position="184"/>
        <end position="195"/>
    </location>
</feature>
<sequence>MLITSTINPAHSADAPVAVLFFAGSGEAGERFFVPLDEDWDQMLLTAKRTLKLPHSCLLLRTSSLNICAGRAVTLSRDTWALLRELVGEISASLSVVTVLDEGEGNNNEAKAGKTCAEPKSAHEDDGDASSGLDLEAEYEEQEIEHEFGSDDEGGEQEQEWEEHGHIDEDEEHTHANEDAEVQAAQNETTEAARSSHQHSESRSPASRVIKREVDSSRSGSTARTIEPSQSSQPPPPSQDAEPAERLVLTIAYHDPTPDGEDQESMFKIRSTATVRSALKGACRTFGLDVDQASLKLVVEGEEGGDDVLFDCAKGDTIGRSGAVTGSKFVIVMDDE</sequence>
<dbReference type="AlphaFoldDB" id="A0A166SP33"/>
<feature type="region of interest" description="Disordered" evidence="1">
    <location>
        <begin position="104"/>
        <end position="245"/>
    </location>
</feature>
<dbReference type="STRING" id="436010.A0A166SP33"/>
<gene>
    <name evidence="2" type="ORF">FIBSPDRAFT_177707</name>
</gene>
<organism evidence="2 3">
    <name type="scientific">Athelia psychrophila</name>
    <dbReference type="NCBI Taxonomy" id="1759441"/>
    <lineage>
        <taxon>Eukaryota</taxon>
        <taxon>Fungi</taxon>
        <taxon>Dikarya</taxon>
        <taxon>Basidiomycota</taxon>
        <taxon>Agaricomycotina</taxon>
        <taxon>Agaricomycetes</taxon>
        <taxon>Agaricomycetidae</taxon>
        <taxon>Atheliales</taxon>
        <taxon>Atheliaceae</taxon>
        <taxon>Athelia</taxon>
    </lineage>
</organism>
<evidence type="ECO:0000256" key="1">
    <source>
        <dbReference type="SAM" id="MobiDB-lite"/>
    </source>
</evidence>
<name>A0A166SP33_9AGAM</name>
<dbReference type="OrthoDB" id="3262817at2759"/>
<evidence type="ECO:0000313" key="3">
    <source>
        <dbReference type="Proteomes" id="UP000076532"/>
    </source>
</evidence>